<evidence type="ECO:0000256" key="3">
    <source>
        <dbReference type="ARBA" id="ARBA00022989"/>
    </source>
</evidence>
<reference evidence="7 8" key="1">
    <citation type="submission" date="2018-11" db="EMBL/GenBank/DDBJ databases">
        <authorList>
            <consortium name="Pathogen Informatics"/>
        </authorList>
    </citation>
    <scope>NUCLEOTIDE SEQUENCE [LARGE SCALE GENOMIC DNA]</scope>
</reference>
<keyword evidence="4 5" id="KW-0472">Membrane</keyword>
<feature type="transmembrane region" description="Helical" evidence="5">
    <location>
        <begin position="43"/>
        <end position="62"/>
    </location>
</feature>
<name>A0A3P6RCF4_9BILA</name>
<evidence type="ECO:0000313" key="8">
    <source>
        <dbReference type="Proteomes" id="UP000271098"/>
    </source>
</evidence>
<dbReference type="AlphaFoldDB" id="A0A3P6RCF4"/>
<dbReference type="Proteomes" id="UP000271098">
    <property type="component" value="Unassembled WGS sequence"/>
</dbReference>
<dbReference type="OrthoDB" id="301415at2759"/>
<dbReference type="PANTHER" id="PTHR13800:SF1">
    <property type="entry name" value="TRANSIENT RECEPTOR POTENTIAL CATION CHANNEL TRPM"/>
    <property type="match status" value="1"/>
</dbReference>
<evidence type="ECO:0000256" key="1">
    <source>
        <dbReference type="ARBA" id="ARBA00004141"/>
    </source>
</evidence>
<proteinExistence type="predicted"/>
<dbReference type="InterPro" id="IPR005821">
    <property type="entry name" value="Ion_trans_dom"/>
</dbReference>
<dbReference type="InterPro" id="IPR050927">
    <property type="entry name" value="TRPM"/>
</dbReference>
<keyword evidence="8" id="KW-1185">Reference proteome</keyword>
<dbReference type="EMBL" id="UYRT01011992">
    <property type="protein sequence ID" value="VDK51305.1"/>
    <property type="molecule type" value="Genomic_DNA"/>
</dbReference>
<gene>
    <name evidence="7" type="ORF">GPUH_LOCUS5563</name>
</gene>
<evidence type="ECO:0000256" key="4">
    <source>
        <dbReference type="ARBA" id="ARBA00023136"/>
    </source>
</evidence>
<keyword evidence="3 5" id="KW-1133">Transmembrane helix</keyword>
<dbReference type="GO" id="GO:0030001">
    <property type="term" value="P:metal ion transport"/>
    <property type="evidence" value="ECO:0007669"/>
    <property type="project" value="TreeGrafter"/>
</dbReference>
<dbReference type="PANTHER" id="PTHR13800">
    <property type="entry name" value="TRANSIENT RECEPTOR POTENTIAL CATION CHANNEL, SUBFAMILY M, MEMBER 6"/>
    <property type="match status" value="1"/>
</dbReference>
<sequence>MRRKLYEFYVAPITTFWAWTILFCIFLGCFAYTLLIRTPVRPTWLEWFVFAYVVAFALEHLRKFMMSEPESIAQKVKYFFNIMWNILTTVAIVTYFIGFGLRLDAEHASIRAAGRVILACNSVFWSIKLLDFVSVHPRMGPYITMAGKMIQNMTYIIVLLFVSMMAFGLARQSITYPDESWHWLLLRNVLYKPYFMLYGEVYAGEIDTCGDGGLSYGSCTF</sequence>
<dbReference type="Pfam" id="PF00520">
    <property type="entry name" value="Ion_trans"/>
    <property type="match status" value="1"/>
</dbReference>
<dbReference type="GO" id="GO:0005261">
    <property type="term" value="F:monoatomic cation channel activity"/>
    <property type="evidence" value="ECO:0007669"/>
    <property type="project" value="TreeGrafter"/>
</dbReference>
<organism evidence="7 8">
    <name type="scientific">Gongylonema pulchrum</name>
    <dbReference type="NCBI Taxonomy" id="637853"/>
    <lineage>
        <taxon>Eukaryota</taxon>
        <taxon>Metazoa</taxon>
        <taxon>Ecdysozoa</taxon>
        <taxon>Nematoda</taxon>
        <taxon>Chromadorea</taxon>
        <taxon>Rhabditida</taxon>
        <taxon>Spirurina</taxon>
        <taxon>Spiruromorpha</taxon>
        <taxon>Spiruroidea</taxon>
        <taxon>Gongylonematidae</taxon>
        <taxon>Gongylonema</taxon>
    </lineage>
</organism>
<feature type="domain" description="Ion transport" evidence="6">
    <location>
        <begin position="15"/>
        <end position="175"/>
    </location>
</feature>
<dbReference type="PROSITE" id="PS51257">
    <property type="entry name" value="PROKAR_LIPOPROTEIN"/>
    <property type="match status" value="1"/>
</dbReference>
<evidence type="ECO:0000313" key="7">
    <source>
        <dbReference type="EMBL" id="VDK51305.1"/>
    </source>
</evidence>
<protein>
    <recommendedName>
        <fullName evidence="6">Ion transport domain-containing protein</fullName>
    </recommendedName>
</protein>
<feature type="transmembrane region" description="Helical" evidence="5">
    <location>
        <begin position="82"/>
        <end position="101"/>
    </location>
</feature>
<evidence type="ECO:0000256" key="2">
    <source>
        <dbReference type="ARBA" id="ARBA00022692"/>
    </source>
</evidence>
<feature type="transmembrane region" description="Helical" evidence="5">
    <location>
        <begin position="16"/>
        <end position="36"/>
    </location>
</feature>
<comment type="subcellular location">
    <subcellularLocation>
        <location evidence="1">Membrane</location>
        <topology evidence="1">Multi-pass membrane protein</topology>
    </subcellularLocation>
</comment>
<feature type="transmembrane region" description="Helical" evidence="5">
    <location>
        <begin position="113"/>
        <end position="133"/>
    </location>
</feature>
<keyword evidence="2 5" id="KW-0812">Transmembrane</keyword>
<accession>A0A3P6RCF4</accession>
<dbReference type="GO" id="GO:0005886">
    <property type="term" value="C:plasma membrane"/>
    <property type="evidence" value="ECO:0007669"/>
    <property type="project" value="TreeGrafter"/>
</dbReference>
<feature type="transmembrane region" description="Helical" evidence="5">
    <location>
        <begin position="153"/>
        <end position="170"/>
    </location>
</feature>
<evidence type="ECO:0000256" key="5">
    <source>
        <dbReference type="SAM" id="Phobius"/>
    </source>
</evidence>
<evidence type="ECO:0000259" key="6">
    <source>
        <dbReference type="Pfam" id="PF00520"/>
    </source>
</evidence>